<keyword evidence="2" id="KW-1185">Reference proteome</keyword>
<gene>
    <name evidence="1" type="ORF">H4R34_002173</name>
</gene>
<comment type="caution">
    <text evidence="1">The sequence shown here is derived from an EMBL/GenBank/DDBJ whole genome shotgun (WGS) entry which is preliminary data.</text>
</comment>
<name>A0A9W8B321_9FUNG</name>
<dbReference type="OrthoDB" id="10377621at2759"/>
<accession>A0A9W8B321</accession>
<evidence type="ECO:0000313" key="1">
    <source>
        <dbReference type="EMBL" id="KAJ1981166.1"/>
    </source>
</evidence>
<organism evidence="1 2">
    <name type="scientific">Dimargaris verticillata</name>
    <dbReference type="NCBI Taxonomy" id="2761393"/>
    <lineage>
        <taxon>Eukaryota</taxon>
        <taxon>Fungi</taxon>
        <taxon>Fungi incertae sedis</taxon>
        <taxon>Zoopagomycota</taxon>
        <taxon>Kickxellomycotina</taxon>
        <taxon>Dimargaritomycetes</taxon>
        <taxon>Dimargaritales</taxon>
        <taxon>Dimargaritaceae</taxon>
        <taxon>Dimargaris</taxon>
    </lineage>
</organism>
<dbReference type="EMBL" id="JANBQB010000135">
    <property type="protein sequence ID" value="KAJ1981166.1"/>
    <property type="molecule type" value="Genomic_DNA"/>
</dbReference>
<protein>
    <submittedName>
        <fullName evidence="1">Uncharacterized protein</fullName>
    </submittedName>
</protein>
<reference evidence="1" key="1">
    <citation type="submission" date="2022-07" db="EMBL/GenBank/DDBJ databases">
        <title>Phylogenomic reconstructions and comparative analyses of Kickxellomycotina fungi.</title>
        <authorList>
            <person name="Reynolds N.K."/>
            <person name="Stajich J.E."/>
            <person name="Barry K."/>
            <person name="Grigoriev I.V."/>
            <person name="Crous P."/>
            <person name="Smith M.E."/>
        </authorList>
    </citation>
    <scope>NUCLEOTIDE SEQUENCE</scope>
    <source>
        <strain evidence="1">RSA 567</strain>
    </source>
</reference>
<dbReference type="AlphaFoldDB" id="A0A9W8B321"/>
<dbReference type="Proteomes" id="UP001151582">
    <property type="component" value="Unassembled WGS sequence"/>
</dbReference>
<sequence>MTFLPKRSARIKSLSWYSRVKARYNAVKDLIVAGSNCALGPLDVLTVYWSALAVPEYAHYQLPALDQEHKQLLEHTVQIPQGISHTSDNALEQGDPQGNVWRPWDTLTVWELAQYHPVLLAIVQGQLPLFEQVWTKVKSEKFSLYDYIQPHPASKATFVYLYLLLLQVAVICDRQRIVEKLLQPVVLLDAAKKHSIDLYVAGLAVKYSAYTVQEYFEQGHDEMWHLFDTLVAHHRQEQDVELSTDIMMAELEKHIRQYDLELSLVSPLKVHIPVQVVRD</sequence>
<proteinExistence type="predicted"/>
<evidence type="ECO:0000313" key="2">
    <source>
        <dbReference type="Proteomes" id="UP001151582"/>
    </source>
</evidence>